<feature type="region of interest" description="Disordered" evidence="1">
    <location>
        <begin position="194"/>
        <end position="228"/>
    </location>
</feature>
<evidence type="ECO:0000313" key="3">
    <source>
        <dbReference type="Proteomes" id="UP001498238"/>
    </source>
</evidence>
<reference evidence="2 3" key="1">
    <citation type="submission" date="2024-01" db="EMBL/GenBank/DDBJ databases">
        <title>Characterization of antibiotic resistant novel bacterial strains and their environmental applications.</title>
        <authorList>
            <person name="Manzoor S."/>
            <person name="Abbas S."/>
            <person name="Arshad M."/>
            <person name="Ahmed I."/>
        </authorList>
    </citation>
    <scope>NUCLEOTIDE SEQUENCE [LARGE SCALE GENOMIC DNA]</scope>
    <source>
        <strain evidence="2 3">NCCP-602</strain>
    </source>
</reference>
<organism evidence="2 3">
    <name type="scientific">Brevibacterium metallidurans</name>
    <dbReference type="NCBI Taxonomy" id="1482676"/>
    <lineage>
        <taxon>Bacteria</taxon>
        <taxon>Bacillati</taxon>
        <taxon>Actinomycetota</taxon>
        <taxon>Actinomycetes</taxon>
        <taxon>Micrococcales</taxon>
        <taxon>Brevibacteriaceae</taxon>
        <taxon>Brevibacterium</taxon>
    </lineage>
</organism>
<dbReference type="EMBL" id="BAAAAF010000004">
    <property type="protein sequence ID" value="GAA0035411.1"/>
    <property type="molecule type" value="Genomic_DNA"/>
</dbReference>
<feature type="compositionally biased region" description="Acidic residues" evidence="1">
    <location>
        <begin position="218"/>
        <end position="228"/>
    </location>
</feature>
<dbReference type="Pfam" id="PF09485">
    <property type="entry name" value="CRISPR_Cse2"/>
    <property type="match status" value="1"/>
</dbReference>
<dbReference type="InterPro" id="IPR038287">
    <property type="entry name" value="Cse2_sf"/>
</dbReference>
<dbReference type="InterPro" id="IPR013382">
    <property type="entry name" value="CRISPR-assoc_prot_Cse2"/>
</dbReference>
<dbReference type="Gene3D" id="1.10.520.40">
    <property type="entry name" value="CRISPR-associated protein Cse2"/>
    <property type="match status" value="1"/>
</dbReference>
<gene>
    <name evidence="2" type="ORF">NCCP602_13720</name>
</gene>
<evidence type="ECO:0008006" key="4">
    <source>
        <dbReference type="Google" id="ProtNLM"/>
    </source>
</evidence>
<sequence length="228" mass="24821">MRSDLPSSFVIPKVVNLQKQFLEGSPDARAVLAQLRAATTGDPGAAWGISEYLLPERELKPSMLRSGSQYADSADFAETAIHIAMTSYASMQQARSEPMHVDKRSLGTAARLLGGSADEPMDQGKVWQRLSKLAQAQSVSGLRWQLRGMVSLLKRRGIGMDFGQLANDLYFWQIPGRRVGVQRTWSRAFFNTAAGSTSGAGRQDGTAKVPGEQQSDQADADDSETLSR</sequence>
<protein>
    <recommendedName>
        <fullName evidence="4">Type I-E CRISPR-associated protein Cse2/CasB</fullName>
    </recommendedName>
</protein>
<accession>A0ABN0SLX8</accession>
<name>A0ABN0SLX8_9MICO</name>
<evidence type="ECO:0000313" key="2">
    <source>
        <dbReference type="EMBL" id="GAA0035411.1"/>
    </source>
</evidence>
<comment type="caution">
    <text evidence="2">The sequence shown here is derived from an EMBL/GenBank/DDBJ whole genome shotgun (WGS) entry which is preliminary data.</text>
</comment>
<keyword evidence="3" id="KW-1185">Reference proteome</keyword>
<dbReference type="NCBIfam" id="TIGR02548">
    <property type="entry name" value="casB_cse2"/>
    <property type="match status" value="1"/>
</dbReference>
<dbReference type="CDD" id="cd09731">
    <property type="entry name" value="Cse2_I-E"/>
    <property type="match status" value="1"/>
</dbReference>
<proteinExistence type="predicted"/>
<evidence type="ECO:0000256" key="1">
    <source>
        <dbReference type="SAM" id="MobiDB-lite"/>
    </source>
</evidence>
<dbReference type="Proteomes" id="UP001498238">
    <property type="component" value="Unassembled WGS sequence"/>
</dbReference>